<keyword evidence="1" id="KW-1133">Transmembrane helix</keyword>
<organism evidence="2 3">
    <name type="scientific">Tessaracoccus aquimaris</name>
    <dbReference type="NCBI Taxonomy" id="1332264"/>
    <lineage>
        <taxon>Bacteria</taxon>
        <taxon>Bacillati</taxon>
        <taxon>Actinomycetota</taxon>
        <taxon>Actinomycetes</taxon>
        <taxon>Propionibacteriales</taxon>
        <taxon>Propionibacteriaceae</taxon>
        <taxon>Tessaracoccus</taxon>
    </lineage>
</organism>
<keyword evidence="1" id="KW-0472">Membrane</keyword>
<feature type="transmembrane region" description="Helical" evidence="1">
    <location>
        <begin position="160"/>
        <end position="180"/>
    </location>
</feature>
<gene>
    <name evidence="2" type="ORF">BW730_12815</name>
</gene>
<feature type="transmembrane region" description="Helical" evidence="1">
    <location>
        <begin position="279"/>
        <end position="306"/>
    </location>
</feature>
<feature type="transmembrane region" description="Helical" evidence="1">
    <location>
        <begin position="343"/>
        <end position="361"/>
    </location>
</feature>
<dbReference type="KEGG" id="tes:BW730_12815"/>
<reference evidence="3" key="1">
    <citation type="submission" date="2017-02" db="EMBL/GenBank/DDBJ databases">
        <title>Tessaracoccus aquaemaris sp. nov., isolated from the intestine of a Korean rockfish, Sebastes schlegelii, in a marine aquaculture pond.</title>
        <authorList>
            <person name="Tak E.J."/>
            <person name="Bae J.-W."/>
        </authorList>
    </citation>
    <scope>NUCLEOTIDE SEQUENCE [LARGE SCALE GENOMIC DNA]</scope>
    <source>
        <strain evidence="3">NSG39</strain>
    </source>
</reference>
<dbReference type="Proteomes" id="UP000188145">
    <property type="component" value="Chromosome"/>
</dbReference>
<evidence type="ECO:0000256" key="1">
    <source>
        <dbReference type="SAM" id="Phobius"/>
    </source>
</evidence>
<feature type="transmembrane region" description="Helical" evidence="1">
    <location>
        <begin position="68"/>
        <end position="90"/>
    </location>
</feature>
<evidence type="ECO:0000313" key="2">
    <source>
        <dbReference type="EMBL" id="AQP48254.1"/>
    </source>
</evidence>
<feature type="transmembrane region" description="Helical" evidence="1">
    <location>
        <begin position="129"/>
        <end position="148"/>
    </location>
</feature>
<accession>A0A1Q2CQ85</accession>
<dbReference type="EMBL" id="CP019606">
    <property type="protein sequence ID" value="AQP48254.1"/>
    <property type="molecule type" value="Genomic_DNA"/>
</dbReference>
<keyword evidence="1" id="KW-0812">Transmembrane</keyword>
<keyword evidence="3" id="KW-1185">Reference proteome</keyword>
<evidence type="ECO:0000313" key="3">
    <source>
        <dbReference type="Proteomes" id="UP000188145"/>
    </source>
</evidence>
<sequence>MLREGPRFVRVPASRTTAVLTVAEHIVLTLIAGSVATGVAALAMGFALDERLIVLPSSWGQLDWFARKLIPFPMFGAMALAPVYGLLLILRGVSTDADVRRFCATPGDAMPLAAQRGEWEKVRQRLEHAGWSTLLFGGIMLLIGLILLTKDTPGTRHYSLWMMGISAAIALVGLLAVRFLPKTKGTELYVPGGDFSVLTAAEKQTARVIKAQLAARSEDPPETLPGRWPRIDALSNRLMMAGLWAVGVAFVSLLGAVLLRQPCRFCEPRFYASPIEAALAVVFGIVTVATVAAVVLLTVGPMLALVSSLGTARLVREQSVLPGIGELRPSDEALHQLLHQPSALRGLGTVIGMWGCAFLWFWLSAVVEAAYGHVPFSEHSWWWALAVAVVLLIASGAVLTRARRQSEVTGAAVRAAWPIVDPPRTILTAWVAGRRRRPRRRSSSGT</sequence>
<proteinExistence type="predicted"/>
<protein>
    <submittedName>
        <fullName evidence="2">Uncharacterized protein</fullName>
    </submittedName>
</protein>
<feature type="transmembrane region" description="Helical" evidence="1">
    <location>
        <begin position="25"/>
        <end position="48"/>
    </location>
</feature>
<name>A0A1Q2CQ85_9ACTN</name>
<feature type="transmembrane region" description="Helical" evidence="1">
    <location>
        <begin position="238"/>
        <end position="259"/>
    </location>
</feature>
<feature type="transmembrane region" description="Helical" evidence="1">
    <location>
        <begin position="381"/>
        <end position="399"/>
    </location>
</feature>
<dbReference type="AlphaFoldDB" id="A0A1Q2CQ85"/>